<name>A0A3P1VTZ6_FUSNU</name>
<reference evidence="3" key="1">
    <citation type="submission" date="2018-11" db="EMBL/GenBank/DDBJ databases">
        <title>Genomes From Bacteria Associated with the Canine Oral Cavity: a Test Case for Automated Genome-Based Taxonomic Assignment.</title>
        <authorList>
            <person name="Coil D.A."/>
            <person name="Jospin G."/>
            <person name="Darling A.E."/>
            <person name="Wallis C."/>
            <person name="Davis I.J."/>
            <person name="Harris S."/>
            <person name="Eisen J.A."/>
            <person name="Holcombe L.J."/>
            <person name="O'Flynn C."/>
        </authorList>
    </citation>
    <scope>NUCLEOTIDE SEQUENCE [LARGE SCALE GENOMIC DNA]</scope>
    <source>
        <strain evidence="3">OH5060</strain>
    </source>
</reference>
<dbReference type="EMBL" id="RQZD01000012">
    <property type="protein sequence ID" value="RRD37157.1"/>
    <property type="molecule type" value="Genomic_DNA"/>
</dbReference>
<dbReference type="InterPro" id="IPR018357">
    <property type="entry name" value="Hexapep_transf_CS"/>
</dbReference>
<evidence type="ECO:0000313" key="3">
    <source>
        <dbReference type="EMBL" id="RRD37157.1"/>
    </source>
</evidence>
<organism evidence="3">
    <name type="scientific">Fusobacterium nucleatum</name>
    <dbReference type="NCBI Taxonomy" id="851"/>
    <lineage>
        <taxon>Bacteria</taxon>
        <taxon>Fusobacteriati</taxon>
        <taxon>Fusobacteriota</taxon>
        <taxon>Fusobacteriia</taxon>
        <taxon>Fusobacteriales</taxon>
        <taxon>Fusobacteriaceae</taxon>
        <taxon>Fusobacterium</taxon>
    </lineage>
</organism>
<dbReference type="PANTHER" id="PTHR43300:SF11">
    <property type="entry name" value="ACETYLTRANSFERASE RV3034C-RELATED"/>
    <property type="match status" value="1"/>
</dbReference>
<gene>
    <name evidence="3" type="ORF">EII28_06355</name>
</gene>
<dbReference type="PANTHER" id="PTHR43300">
    <property type="entry name" value="ACETYLTRANSFERASE"/>
    <property type="match status" value="1"/>
</dbReference>
<dbReference type="CDD" id="cd04647">
    <property type="entry name" value="LbH_MAT_like"/>
    <property type="match status" value="1"/>
</dbReference>
<keyword evidence="2" id="KW-0677">Repeat</keyword>
<evidence type="ECO:0000256" key="1">
    <source>
        <dbReference type="ARBA" id="ARBA00022679"/>
    </source>
</evidence>
<protein>
    <submittedName>
        <fullName evidence="3">Acyltransferase</fullName>
    </submittedName>
</protein>
<dbReference type="AlphaFoldDB" id="A0A3P1VTZ6"/>
<dbReference type="Gene3D" id="2.160.10.10">
    <property type="entry name" value="Hexapeptide repeat proteins"/>
    <property type="match status" value="1"/>
</dbReference>
<dbReference type="InterPro" id="IPR011004">
    <property type="entry name" value="Trimer_LpxA-like_sf"/>
</dbReference>
<comment type="caution">
    <text evidence="3">The sequence shown here is derived from an EMBL/GenBank/DDBJ whole genome shotgun (WGS) entry which is preliminary data.</text>
</comment>
<dbReference type="PROSITE" id="PS00101">
    <property type="entry name" value="HEXAPEP_TRANSFERASES"/>
    <property type="match status" value="1"/>
</dbReference>
<accession>A0A3P1VTZ6</accession>
<dbReference type="Pfam" id="PF00132">
    <property type="entry name" value="Hexapep"/>
    <property type="match status" value="1"/>
</dbReference>
<dbReference type="GO" id="GO:0016746">
    <property type="term" value="F:acyltransferase activity"/>
    <property type="evidence" value="ECO:0007669"/>
    <property type="project" value="UniProtKB-KW"/>
</dbReference>
<keyword evidence="3" id="KW-0012">Acyltransferase</keyword>
<proteinExistence type="predicted"/>
<keyword evidence="1 3" id="KW-0808">Transferase</keyword>
<dbReference type="SUPFAM" id="SSF51161">
    <property type="entry name" value="Trimeric LpxA-like enzymes"/>
    <property type="match status" value="1"/>
</dbReference>
<dbReference type="InterPro" id="IPR001451">
    <property type="entry name" value="Hexapep"/>
</dbReference>
<dbReference type="InterPro" id="IPR050179">
    <property type="entry name" value="Trans_hexapeptide_repeat"/>
</dbReference>
<sequence>MKIIKIIWEYLLYLKNPINQLRRSGVKIGNNCKILTSKWSFGSEPYLIEIGNNVEITSGVRFITHDGGAWIFREKDPTLDVFGKIKIGNNVFIGVNTVILPNIQIGNNVVIGAGSIVTKDIPSNTVVCGVPAKVISSIEEYYSKLKKDDFQTKGCNKKDKEVIIREKKPEWFI</sequence>
<evidence type="ECO:0000256" key="2">
    <source>
        <dbReference type="ARBA" id="ARBA00022737"/>
    </source>
</evidence>